<name>A0ABR1I7J6_9HYPO</name>
<evidence type="ECO:0000313" key="1">
    <source>
        <dbReference type="EMBL" id="KAK7428806.1"/>
    </source>
</evidence>
<reference evidence="1 2" key="1">
    <citation type="journal article" date="2025" name="Microbiol. Resour. Announc.">
        <title>Draft genome sequences for Neonectria magnoliae and Neonectria punicea, canker pathogens of Liriodendron tulipifera and Acer saccharum in West Virginia.</title>
        <authorList>
            <person name="Petronek H.M."/>
            <person name="Kasson M.T."/>
            <person name="Metheny A.M."/>
            <person name="Stauder C.M."/>
            <person name="Lovett B."/>
            <person name="Lynch S.C."/>
            <person name="Garnas J.R."/>
            <person name="Kasson L.R."/>
            <person name="Stajich J.E."/>
        </authorList>
    </citation>
    <scope>NUCLEOTIDE SEQUENCE [LARGE SCALE GENOMIC DNA]</scope>
    <source>
        <strain evidence="1 2">NRRL 64651</strain>
    </source>
</reference>
<dbReference type="Proteomes" id="UP001498421">
    <property type="component" value="Unassembled WGS sequence"/>
</dbReference>
<proteinExistence type="predicted"/>
<evidence type="ECO:0000313" key="2">
    <source>
        <dbReference type="Proteomes" id="UP001498421"/>
    </source>
</evidence>
<dbReference type="EMBL" id="JAZAVK010000037">
    <property type="protein sequence ID" value="KAK7428806.1"/>
    <property type="molecule type" value="Genomic_DNA"/>
</dbReference>
<accession>A0ABR1I7J6</accession>
<protein>
    <submittedName>
        <fullName evidence="1">Uncharacterized protein</fullName>
    </submittedName>
</protein>
<organism evidence="1 2">
    <name type="scientific">Neonectria magnoliae</name>
    <dbReference type="NCBI Taxonomy" id="2732573"/>
    <lineage>
        <taxon>Eukaryota</taxon>
        <taxon>Fungi</taxon>
        <taxon>Dikarya</taxon>
        <taxon>Ascomycota</taxon>
        <taxon>Pezizomycotina</taxon>
        <taxon>Sordariomycetes</taxon>
        <taxon>Hypocreomycetidae</taxon>
        <taxon>Hypocreales</taxon>
        <taxon>Nectriaceae</taxon>
        <taxon>Neonectria</taxon>
    </lineage>
</organism>
<gene>
    <name evidence="1" type="ORF">QQZ08_004731</name>
</gene>
<comment type="caution">
    <text evidence="1">The sequence shown here is derived from an EMBL/GenBank/DDBJ whole genome shotgun (WGS) entry which is preliminary data.</text>
</comment>
<sequence length="56" mass="6259">MSENINPDQCSRVMAAIQTNESLLSLDIWDHADMIGLELDLEDLSPKDAAFHTSKQ</sequence>
<keyword evidence="2" id="KW-1185">Reference proteome</keyword>